<dbReference type="Pfam" id="PF04042">
    <property type="entry name" value="DNA_pol_E_B"/>
    <property type="match status" value="1"/>
</dbReference>
<dbReference type="FunFam" id="2.40.50.430:FF:000002">
    <property type="entry name" value="DNA polymerase delta subunit"/>
    <property type="match status" value="1"/>
</dbReference>
<keyword evidence="6" id="KW-0235">DNA replication</keyword>
<dbReference type="OMA" id="HCILIGT"/>
<proteinExistence type="inferred from homology"/>
<dbReference type="FunFam" id="3.60.21.50:FF:000006">
    <property type="entry name" value="DNA polymerase delta subunit 2, putative"/>
    <property type="match status" value="1"/>
</dbReference>
<protein>
    <recommendedName>
        <fullName evidence="3">DNA-directed DNA polymerase</fullName>
        <ecNumber evidence="3">2.7.7.7</ecNumber>
    </recommendedName>
</protein>
<evidence type="ECO:0000259" key="11">
    <source>
        <dbReference type="Pfam" id="PF04042"/>
    </source>
</evidence>
<dbReference type="InterPro" id="IPR040663">
    <property type="entry name" value="DNA_pol_D_N"/>
</dbReference>
<evidence type="ECO:0000256" key="5">
    <source>
        <dbReference type="ARBA" id="ARBA00022695"/>
    </source>
</evidence>
<keyword evidence="8" id="KW-0539">Nucleus</keyword>
<evidence type="ECO:0000256" key="3">
    <source>
        <dbReference type="ARBA" id="ARBA00012417"/>
    </source>
</evidence>
<dbReference type="GeneID" id="27728610"/>
<dbReference type="VEuPathDB" id="FungiDB:SAPIO_CDS9538"/>
<evidence type="ECO:0000259" key="12">
    <source>
        <dbReference type="Pfam" id="PF18018"/>
    </source>
</evidence>
<accession>A0A084FX05</accession>
<evidence type="ECO:0000256" key="9">
    <source>
        <dbReference type="ARBA" id="ARBA00049244"/>
    </source>
</evidence>
<dbReference type="InterPro" id="IPR041863">
    <property type="entry name" value="PolD2_C"/>
</dbReference>
<evidence type="ECO:0000256" key="10">
    <source>
        <dbReference type="SAM" id="MobiDB-lite"/>
    </source>
</evidence>
<dbReference type="EC" id="2.7.7.7" evidence="3"/>
<keyword evidence="5" id="KW-0548">Nucleotidyltransferase</keyword>
<sequence length="501" mass="55617">MVTLDEVPKDLLQNPSTTDHEALDRVPSTYKPLHTFKLSKDRSYQQQYGDMYFLRLAKIKPAVERVAAAAWDDLEIHSERVKKVDRVLDVRQGDLCWVAGTVYMDMSLKPNILEDVSNDRWLSAPVTTEKYYSDDDTDQIMLEDESGRIRLVGNKLKSVPLVTGCIIAVMGTETVNGELDVADIKFPDLSPQPGRWALCKPPTSRVEDEDVEMSGQESRVRGGPKVAIVSGLNFSSRDASYAMETNLLLEFLLGEALDPAAQKDIAQISRLIIAGNSVAPDQREDKPDRRGAHKKYGYDASSYNSTPFELLDSFLAEILPSIPVTLLPGTNDPSNAAYPQQPVHPAMFPKARAFVPVDTASEPGWLDCVTNPWEGEVEGWRFLGTGGQNVDDVFKYIGSDDRLGMMEGMLRWRCVAPTAPDTLWSYPFQDDDPFVLKMCPHLYFVGCQPSFSTMTIDGPQDQTVRLVTVPSFSETGEIVLVDTETLEVSAVQIVTVPKTPA</sequence>
<dbReference type="GO" id="GO:0003887">
    <property type="term" value="F:DNA-directed DNA polymerase activity"/>
    <property type="evidence" value="ECO:0007669"/>
    <property type="project" value="UniProtKB-KW"/>
</dbReference>
<dbReference type="CDD" id="cd07387">
    <property type="entry name" value="MPP_PolD2_C"/>
    <property type="match status" value="1"/>
</dbReference>
<dbReference type="EMBL" id="JOWA01000143">
    <property type="protein sequence ID" value="KEZ39617.1"/>
    <property type="molecule type" value="Genomic_DNA"/>
</dbReference>
<dbReference type="PANTHER" id="PTHR10416">
    <property type="entry name" value="DNA POLYMERASE DELTA SUBUNIT 2"/>
    <property type="match status" value="1"/>
</dbReference>
<evidence type="ECO:0000256" key="2">
    <source>
        <dbReference type="ARBA" id="ARBA00006035"/>
    </source>
</evidence>
<evidence type="ECO:0000313" key="13">
    <source>
        <dbReference type="EMBL" id="KEZ39617.1"/>
    </source>
</evidence>
<dbReference type="GO" id="GO:0006281">
    <property type="term" value="P:DNA repair"/>
    <property type="evidence" value="ECO:0007669"/>
    <property type="project" value="UniProtKB-ARBA"/>
</dbReference>
<keyword evidence="7" id="KW-0239">DNA-directed DNA polymerase</keyword>
<dbReference type="GO" id="GO:0003677">
    <property type="term" value="F:DNA binding"/>
    <property type="evidence" value="ECO:0007669"/>
    <property type="project" value="InterPro"/>
</dbReference>
<dbReference type="InterPro" id="IPR007185">
    <property type="entry name" value="DNA_pol_a/d/e_bsu"/>
</dbReference>
<dbReference type="AlphaFoldDB" id="A0A084FX05"/>
<feature type="domain" description="DNA polymerase alpha/delta/epsilon subunit B" evidence="11">
    <location>
        <begin position="226"/>
        <end position="452"/>
    </location>
</feature>
<dbReference type="InterPro" id="IPR024826">
    <property type="entry name" value="DNA_pol_delta/II_ssu"/>
</dbReference>
<dbReference type="KEGG" id="sapo:SAPIO_CDS9538"/>
<keyword evidence="14" id="KW-1185">Reference proteome</keyword>
<dbReference type="Gene3D" id="2.40.50.430">
    <property type="match status" value="1"/>
</dbReference>
<gene>
    <name evidence="13" type="ORF">SAPIO_CDS9538</name>
</gene>
<dbReference type="Proteomes" id="UP000028545">
    <property type="component" value="Unassembled WGS sequence"/>
</dbReference>
<dbReference type="GO" id="GO:0006273">
    <property type="term" value="P:lagging strand elongation"/>
    <property type="evidence" value="ECO:0007669"/>
    <property type="project" value="UniProtKB-ARBA"/>
</dbReference>
<dbReference type="PANTHER" id="PTHR10416:SF0">
    <property type="entry name" value="DNA POLYMERASE DELTA SUBUNIT 2"/>
    <property type="match status" value="1"/>
</dbReference>
<dbReference type="GO" id="GO:0043625">
    <property type="term" value="C:delta DNA polymerase complex"/>
    <property type="evidence" value="ECO:0007669"/>
    <property type="project" value="TreeGrafter"/>
</dbReference>
<dbReference type="RefSeq" id="XP_016639416.1">
    <property type="nucleotide sequence ID" value="XM_016790906.1"/>
</dbReference>
<reference evidence="13 14" key="1">
    <citation type="journal article" date="2014" name="Genome Announc.">
        <title>Draft genome sequence of the pathogenic fungus Scedosporium apiospermum.</title>
        <authorList>
            <person name="Vandeputte P."/>
            <person name="Ghamrawi S."/>
            <person name="Rechenmann M."/>
            <person name="Iltis A."/>
            <person name="Giraud S."/>
            <person name="Fleury M."/>
            <person name="Thornton C."/>
            <person name="Delhaes L."/>
            <person name="Meyer W."/>
            <person name="Papon N."/>
            <person name="Bouchara J.P."/>
        </authorList>
    </citation>
    <scope>NUCLEOTIDE SEQUENCE [LARGE SCALE GENOMIC DNA]</scope>
    <source>
        <strain evidence="13 14">IHEM 14462</strain>
    </source>
</reference>
<name>A0A084FX05_PSEDA</name>
<comment type="catalytic activity">
    <reaction evidence="9">
        <text>DNA(n) + a 2'-deoxyribonucleoside 5'-triphosphate = DNA(n+1) + diphosphate</text>
        <dbReference type="Rhea" id="RHEA:22508"/>
        <dbReference type="Rhea" id="RHEA-COMP:17339"/>
        <dbReference type="Rhea" id="RHEA-COMP:17340"/>
        <dbReference type="ChEBI" id="CHEBI:33019"/>
        <dbReference type="ChEBI" id="CHEBI:61560"/>
        <dbReference type="ChEBI" id="CHEBI:173112"/>
        <dbReference type="EC" id="2.7.7.7"/>
    </reaction>
</comment>
<evidence type="ECO:0000256" key="6">
    <source>
        <dbReference type="ARBA" id="ARBA00022705"/>
    </source>
</evidence>
<comment type="similarity">
    <text evidence="2">Belongs to the DNA polymerase delta/II small subunit family.</text>
</comment>
<evidence type="ECO:0000256" key="7">
    <source>
        <dbReference type="ARBA" id="ARBA00022932"/>
    </source>
</evidence>
<dbReference type="Pfam" id="PF18018">
    <property type="entry name" value="DNA_pol_D_N"/>
    <property type="match status" value="1"/>
</dbReference>
<evidence type="ECO:0000256" key="4">
    <source>
        <dbReference type="ARBA" id="ARBA00022679"/>
    </source>
</evidence>
<comment type="caution">
    <text evidence="13">The sequence shown here is derived from an EMBL/GenBank/DDBJ whole genome shotgun (WGS) entry which is preliminary data.</text>
</comment>
<comment type="subcellular location">
    <subcellularLocation>
        <location evidence="1">Nucleus</location>
    </subcellularLocation>
</comment>
<feature type="domain" description="DNA polymerase delta subunit OB-fold" evidence="12">
    <location>
        <begin position="47"/>
        <end position="184"/>
    </location>
</feature>
<dbReference type="Gene3D" id="3.60.21.50">
    <property type="match status" value="1"/>
</dbReference>
<feature type="region of interest" description="Disordered" evidence="10">
    <location>
        <begin position="1"/>
        <end position="22"/>
    </location>
</feature>
<dbReference type="OrthoDB" id="3763at2759"/>
<evidence type="ECO:0000313" key="14">
    <source>
        <dbReference type="Proteomes" id="UP000028545"/>
    </source>
</evidence>
<dbReference type="HOGENOM" id="CLU_021763_1_0_1"/>
<keyword evidence="4" id="KW-0808">Transferase</keyword>
<evidence type="ECO:0000256" key="1">
    <source>
        <dbReference type="ARBA" id="ARBA00004123"/>
    </source>
</evidence>
<organism evidence="13 14">
    <name type="scientific">Pseudallescheria apiosperma</name>
    <name type="common">Scedosporium apiospermum</name>
    <dbReference type="NCBI Taxonomy" id="563466"/>
    <lineage>
        <taxon>Eukaryota</taxon>
        <taxon>Fungi</taxon>
        <taxon>Dikarya</taxon>
        <taxon>Ascomycota</taxon>
        <taxon>Pezizomycotina</taxon>
        <taxon>Sordariomycetes</taxon>
        <taxon>Hypocreomycetidae</taxon>
        <taxon>Microascales</taxon>
        <taxon>Microascaceae</taxon>
        <taxon>Scedosporium</taxon>
    </lineage>
</organism>
<evidence type="ECO:0000256" key="8">
    <source>
        <dbReference type="ARBA" id="ARBA00023242"/>
    </source>
</evidence>